<dbReference type="InParanoid" id="B4CWF0"/>
<dbReference type="EMBL" id="ABVL01000002">
    <property type="protein sequence ID" value="EDY21742.1"/>
    <property type="molecule type" value="Genomic_DNA"/>
</dbReference>
<keyword evidence="3" id="KW-1185">Reference proteome</keyword>
<evidence type="ECO:0000313" key="2">
    <source>
        <dbReference type="EMBL" id="EDY21742.1"/>
    </source>
</evidence>
<dbReference type="Proteomes" id="UP000005824">
    <property type="component" value="Unassembled WGS sequence"/>
</dbReference>
<evidence type="ECO:0000313" key="3">
    <source>
        <dbReference type="Proteomes" id="UP000005824"/>
    </source>
</evidence>
<proteinExistence type="predicted"/>
<reference evidence="2 3" key="1">
    <citation type="journal article" date="2011" name="J. Bacteriol.">
        <title>Genome sequence of Chthoniobacter flavus Ellin428, an aerobic heterotrophic soil bacterium.</title>
        <authorList>
            <person name="Kant R."/>
            <person name="van Passel M.W."/>
            <person name="Palva A."/>
            <person name="Lucas S."/>
            <person name="Lapidus A."/>
            <person name="Glavina Del Rio T."/>
            <person name="Dalin E."/>
            <person name="Tice H."/>
            <person name="Bruce D."/>
            <person name="Goodwin L."/>
            <person name="Pitluck S."/>
            <person name="Larimer F.W."/>
            <person name="Land M.L."/>
            <person name="Hauser L."/>
            <person name="Sangwan P."/>
            <person name="de Vos W.M."/>
            <person name="Janssen P.H."/>
            <person name="Smidt H."/>
        </authorList>
    </citation>
    <scope>NUCLEOTIDE SEQUENCE [LARGE SCALE GENOMIC DNA]</scope>
    <source>
        <strain evidence="2 3">Ellin428</strain>
    </source>
</reference>
<feature type="compositionally biased region" description="Basic and acidic residues" evidence="1">
    <location>
        <begin position="68"/>
        <end position="80"/>
    </location>
</feature>
<accession>B4CWF0</accession>
<feature type="region of interest" description="Disordered" evidence="1">
    <location>
        <begin position="63"/>
        <end position="86"/>
    </location>
</feature>
<name>B4CWF0_9BACT</name>
<gene>
    <name evidence="2" type="ORF">CfE428DRAFT_0987</name>
</gene>
<dbReference type="AlphaFoldDB" id="B4CWF0"/>
<organism evidence="2 3">
    <name type="scientific">Chthoniobacter flavus Ellin428</name>
    <dbReference type="NCBI Taxonomy" id="497964"/>
    <lineage>
        <taxon>Bacteria</taxon>
        <taxon>Pseudomonadati</taxon>
        <taxon>Verrucomicrobiota</taxon>
        <taxon>Spartobacteria</taxon>
        <taxon>Chthoniobacterales</taxon>
        <taxon>Chthoniobacteraceae</taxon>
        <taxon>Chthoniobacter</taxon>
    </lineage>
</organism>
<sequence>MEVEDGAFQAGLEQAFDVPRLFAIDEMLINDGGFRADEQLLEPLGSLAPTQAKGWVDFLGAQDTGSQEQEHGEKADERFQHLARRR</sequence>
<evidence type="ECO:0000256" key="1">
    <source>
        <dbReference type="SAM" id="MobiDB-lite"/>
    </source>
</evidence>
<comment type="caution">
    <text evidence="2">The sequence shown here is derived from an EMBL/GenBank/DDBJ whole genome shotgun (WGS) entry which is preliminary data.</text>
</comment>
<protein>
    <submittedName>
        <fullName evidence="2">Uncharacterized protein</fullName>
    </submittedName>
</protein>